<evidence type="ECO:0000256" key="6">
    <source>
        <dbReference type="ARBA" id="ARBA00022801"/>
    </source>
</evidence>
<evidence type="ECO:0000256" key="2">
    <source>
        <dbReference type="ARBA" id="ARBA00008149"/>
    </source>
</evidence>
<keyword evidence="12" id="KW-1185">Reference proteome</keyword>
<dbReference type="Pfam" id="PF05108">
    <property type="entry name" value="T7SS_ESX1_EccB"/>
    <property type="match status" value="1"/>
</dbReference>
<evidence type="ECO:0000256" key="7">
    <source>
        <dbReference type="ARBA" id="ARBA00022840"/>
    </source>
</evidence>
<reference evidence="11 12" key="1">
    <citation type="journal article" date="2019" name="Int. J. Syst. Evol. Microbiol.">
        <title>The Global Catalogue of Microorganisms (GCM) 10K type strain sequencing project: providing services to taxonomists for standard genome sequencing and annotation.</title>
        <authorList>
            <consortium name="The Broad Institute Genomics Platform"/>
            <consortium name="The Broad Institute Genome Sequencing Center for Infectious Disease"/>
            <person name="Wu L."/>
            <person name="Ma J."/>
        </authorList>
    </citation>
    <scope>NUCLEOTIDE SEQUENCE [LARGE SCALE GENOMIC DNA]</scope>
    <source>
        <strain evidence="11 12">JCM 16227</strain>
    </source>
</reference>
<dbReference type="InterPro" id="IPR044857">
    <property type="entry name" value="T7SS_EccB_R1"/>
</dbReference>
<sequence length="464" mass="48657">MSRHITTRAQISGYRFGVARAEHALVRRDVRMTHDPMRAQSRALVAGTVLAVLVLAGAAIYGFVRPQPDVRDAQIVAVDGGGMYVLIDGVMHPVPNVASARLILGRPLPVRRVSERSLSRFPRGAAVGIPDAPGALDRPAVAGRSTWTVCEDAEGSAVVVGDLASAAETIDADLVQHAGVEWLLYRDPTGSGTSVPVRARVDRSRVELVRALGLEGREPRTVGAGLLNTFTARPDLRVPEIPDRGSPGVLGLPVGSVVATAGVDGTLRYQLVLADGVQPLSEPAAEMMRLTDPSAADGVRRVAPAAVAALTVREVVPVAHFPHAAPRFGDPPSVLCHRWSRDTEGAATAALLGARRLPVPDGARPVLLASSDGRGPALDRVYLRPGTGEHVVLTGVDPRSPRASTPFYVSDAGVRYRLAGAGIGEILGLPEPVRAPWPMIALLPSGPELSREAAAVTSDGVSSR</sequence>
<dbReference type="Proteomes" id="UP001501170">
    <property type="component" value="Unassembled WGS sequence"/>
</dbReference>
<comment type="subcellular location">
    <subcellularLocation>
        <location evidence="1">Cell membrane</location>
        <topology evidence="1">Single-pass membrane protein</topology>
    </subcellularLocation>
</comment>
<proteinExistence type="inferred from homology"/>
<evidence type="ECO:0000313" key="12">
    <source>
        <dbReference type="Proteomes" id="UP001501170"/>
    </source>
</evidence>
<evidence type="ECO:0000256" key="8">
    <source>
        <dbReference type="ARBA" id="ARBA00022989"/>
    </source>
</evidence>
<dbReference type="PANTHER" id="PTHR40765:SF2">
    <property type="entry name" value="ESX-2 SECRETION SYSTEM ATPASE ECCB2"/>
    <property type="match status" value="1"/>
</dbReference>
<keyword evidence="8 10" id="KW-1133">Transmembrane helix</keyword>
<keyword evidence="9 10" id="KW-0472">Membrane</keyword>
<feature type="transmembrane region" description="Helical" evidence="10">
    <location>
        <begin position="43"/>
        <end position="64"/>
    </location>
</feature>
<dbReference type="EMBL" id="BAAARB010000009">
    <property type="protein sequence ID" value="GAA2380574.1"/>
    <property type="molecule type" value="Genomic_DNA"/>
</dbReference>
<keyword evidence="6" id="KW-0378">Hydrolase</keyword>
<protein>
    <submittedName>
        <fullName evidence="11">Type VII secretion protein EccB</fullName>
    </submittedName>
</protein>
<accession>A0ABN3HHN0</accession>
<dbReference type="InterPro" id="IPR007795">
    <property type="entry name" value="T7SS_EccB"/>
</dbReference>
<dbReference type="PANTHER" id="PTHR40765">
    <property type="entry name" value="ESX-2 SECRETION SYSTEM ATPASE ECCB2"/>
    <property type="match status" value="1"/>
</dbReference>
<organism evidence="11 12">
    <name type="scientific">Gordonia cholesterolivorans</name>
    <dbReference type="NCBI Taxonomy" id="559625"/>
    <lineage>
        <taxon>Bacteria</taxon>
        <taxon>Bacillati</taxon>
        <taxon>Actinomycetota</taxon>
        <taxon>Actinomycetes</taxon>
        <taxon>Mycobacteriales</taxon>
        <taxon>Gordoniaceae</taxon>
        <taxon>Gordonia</taxon>
    </lineage>
</organism>
<evidence type="ECO:0000313" key="11">
    <source>
        <dbReference type="EMBL" id="GAA2380574.1"/>
    </source>
</evidence>
<comment type="similarity">
    <text evidence="2">Belongs to the EccB family.</text>
</comment>
<keyword evidence="4 10" id="KW-0812">Transmembrane</keyword>
<dbReference type="RefSeq" id="WP_045537020.1">
    <property type="nucleotide sequence ID" value="NZ_BAAARB010000009.1"/>
</dbReference>
<dbReference type="InterPro" id="IPR042485">
    <property type="entry name" value="T7SS_EccB_R3"/>
</dbReference>
<evidence type="ECO:0000256" key="9">
    <source>
        <dbReference type="ARBA" id="ARBA00023136"/>
    </source>
</evidence>
<evidence type="ECO:0000256" key="5">
    <source>
        <dbReference type="ARBA" id="ARBA00022741"/>
    </source>
</evidence>
<gene>
    <name evidence="11" type="primary">eccB</name>
    <name evidence="11" type="ORF">GCM10009855_20790</name>
</gene>
<keyword evidence="5" id="KW-0547">Nucleotide-binding</keyword>
<evidence type="ECO:0000256" key="10">
    <source>
        <dbReference type="SAM" id="Phobius"/>
    </source>
</evidence>
<dbReference type="Gene3D" id="3.30.2390.20">
    <property type="entry name" value="Type VII secretion system EccB, repeat 1 domain"/>
    <property type="match status" value="1"/>
</dbReference>
<evidence type="ECO:0000256" key="1">
    <source>
        <dbReference type="ARBA" id="ARBA00004162"/>
    </source>
</evidence>
<keyword evidence="3" id="KW-1003">Cell membrane</keyword>
<name>A0ABN3HHN0_9ACTN</name>
<keyword evidence="7" id="KW-0067">ATP-binding</keyword>
<dbReference type="NCBIfam" id="TIGR03919">
    <property type="entry name" value="T7SS_EccB"/>
    <property type="match status" value="1"/>
</dbReference>
<dbReference type="Gene3D" id="2.40.50.910">
    <property type="entry name" value="Type VII secretion system EccB, repeat 3 domain"/>
    <property type="match status" value="1"/>
</dbReference>
<evidence type="ECO:0000256" key="4">
    <source>
        <dbReference type="ARBA" id="ARBA00022692"/>
    </source>
</evidence>
<comment type="caution">
    <text evidence="11">The sequence shown here is derived from an EMBL/GenBank/DDBJ whole genome shotgun (WGS) entry which is preliminary data.</text>
</comment>
<evidence type="ECO:0000256" key="3">
    <source>
        <dbReference type="ARBA" id="ARBA00022475"/>
    </source>
</evidence>